<sequence>MGLVRWMYQNLRVDVHYGTRTQYRLLQTLSRYPISY</sequence>
<dbReference type="AlphaFoldDB" id="A0A3P8CBR6"/>
<protein>
    <submittedName>
        <fullName evidence="1">Uncharacterized protein</fullName>
    </submittedName>
</protein>
<organism evidence="1 2">
    <name type="scientific">Schistosoma margrebowiei</name>
    <dbReference type="NCBI Taxonomy" id="48269"/>
    <lineage>
        <taxon>Eukaryota</taxon>
        <taxon>Metazoa</taxon>
        <taxon>Spiralia</taxon>
        <taxon>Lophotrochozoa</taxon>
        <taxon>Platyhelminthes</taxon>
        <taxon>Trematoda</taxon>
        <taxon>Digenea</taxon>
        <taxon>Strigeidida</taxon>
        <taxon>Schistosomatoidea</taxon>
        <taxon>Schistosomatidae</taxon>
        <taxon>Schistosoma</taxon>
    </lineage>
</organism>
<evidence type="ECO:0000313" key="1">
    <source>
        <dbReference type="EMBL" id="VDP37607.1"/>
    </source>
</evidence>
<dbReference type="EMBL" id="UZAI01018503">
    <property type="protein sequence ID" value="VDP37607.1"/>
    <property type="molecule type" value="Genomic_DNA"/>
</dbReference>
<proteinExistence type="predicted"/>
<reference evidence="1 2" key="1">
    <citation type="submission" date="2018-11" db="EMBL/GenBank/DDBJ databases">
        <authorList>
            <consortium name="Pathogen Informatics"/>
        </authorList>
    </citation>
    <scope>NUCLEOTIDE SEQUENCE [LARGE SCALE GENOMIC DNA]</scope>
    <source>
        <strain evidence="1 2">Zambia</strain>
    </source>
</reference>
<name>A0A3P8CBR6_9TREM</name>
<evidence type="ECO:0000313" key="2">
    <source>
        <dbReference type="Proteomes" id="UP000277204"/>
    </source>
</evidence>
<accession>A0A3P8CBR6</accession>
<dbReference type="Proteomes" id="UP000277204">
    <property type="component" value="Unassembled WGS sequence"/>
</dbReference>
<keyword evidence="2" id="KW-1185">Reference proteome</keyword>
<gene>
    <name evidence="1" type="ORF">SMRZ_LOCUS20920</name>
</gene>